<keyword evidence="2" id="KW-1185">Reference proteome</keyword>
<proteinExistence type="predicted"/>
<organism evidence="1 2">
    <name type="scientific">Schizophyllum amplum</name>
    <dbReference type="NCBI Taxonomy" id="97359"/>
    <lineage>
        <taxon>Eukaryota</taxon>
        <taxon>Fungi</taxon>
        <taxon>Dikarya</taxon>
        <taxon>Basidiomycota</taxon>
        <taxon>Agaricomycotina</taxon>
        <taxon>Agaricomycetes</taxon>
        <taxon>Agaricomycetidae</taxon>
        <taxon>Agaricales</taxon>
        <taxon>Schizophyllaceae</taxon>
        <taxon>Schizophyllum</taxon>
    </lineage>
</organism>
<protein>
    <submittedName>
        <fullName evidence="1">Uncharacterized protein</fullName>
    </submittedName>
</protein>
<evidence type="ECO:0000313" key="1">
    <source>
        <dbReference type="EMBL" id="TRM63391.1"/>
    </source>
</evidence>
<dbReference type="EMBL" id="VDMD01000009">
    <property type="protein sequence ID" value="TRM63391.1"/>
    <property type="molecule type" value="Genomic_DNA"/>
</dbReference>
<gene>
    <name evidence="1" type="ORF">BD626DRAFT_271198</name>
</gene>
<evidence type="ECO:0000313" key="2">
    <source>
        <dbReference type="Proteomes" id="UP000320762"/>
    </source>
</evidence>
<name>A0A550CF22_9AGAR</name>
<comment type="caution">
    <text evidence="1">The sequence shown here is derived from an EMBL/GenBank/DDBJ whole genome shotgun (WGS) entry which is preliminary data.</text>
</comment>
<accession>A0A550CF22</accession>
<sequence length="156" mass="17232">MFPCSRLVATTASRCRGGVYVLRINADRQRRMTASKAMTPTEQFRSNNTLHALLIQNIAASCTARAITSCYSTGRGRPSSSRFQFFTSPTALLIVMDPPRTVEPGKLLRRTRTCCRRQGGDASMSDDQTVETTRNTAGARTNGITRLGKEQNQKII</sequence>
<dbReference type="AlphaFoldDB" id="A0A550CF22"/>
<reference evidence="1 2" key="1">
    <citation type="journal article" date="2019" name="New Phytol.">
        <title>Comparative genomics reveals unique wood-decay strategies and fruiting body development in the Schizophyllaceae.</title>
        <authorList>
            <person name="Almasi E."/>
            <person name="Sahu N."/>
            <person name="Krizsan K."/>
            <person name="Balint B."/>
            <person name="Kovacs G.M."/>
            <person name="Kiss B."/>
            <person name="Cseklye J."/>
            <person name="Drula E."/>
            <person name="Henrissat B."/>
            <person name="Nagy I."/>
            <person name="Chovatia M."/>
            <person name="Adam C."/>
            <person name="LaButti K."/>
            <person name="Lipzen A."/>
            <person name="Riley R."/>
            <person name="Grigoriev I.V."/>
            <person name="Nagy L.G."/>
        </authorList>
    </citation>
    <scope>NUCLEOTIDE SEQUENCE [LARGE SCALE GENOMIC DNA]</scope>
    <source>
        <strain evidence="1 2">NL-1724</strain>
    </source>
</reference>
<dbReference type="Proteomes" id="UP000320762">
    <property type="component" value="Unassembled WGS sequence"/>
</dbReference>